<protein>
    <submittedName>
        <fullName evidence="2">Uncharacterized protein</fullName>
    </submittedName>
</protein>
<feature type="region of interest" description="Disordered" evidence="1">
    <location>
        <begin position="1"/>
        <end position="39"/>
    </location>
</feature>
<feature type="region of interest" description="Disordered" evidence="1">
    <location>
        <begin position="64"/>
        <end position="176"/>
    </location>
</feature>
<dbReference type="EMBL" id="JARBHB010000006">
    <property type="protein sequence ID" value="KAJ8880211.1"/>
    <property type="molecule type" value="Genomic_DNA"/>
</dbReference>
<evidence type="ECO:0000313" key="2">
    <source>
        <dbReference type="EMBL" id="KAJ8880211.1"/>
    </source>
</evidence>
<evidence type="ECO:0000313" key="3">
    <source>
        <dbReference type="Proteomes" id="UP001159363"/>
    </source>
</evidence>
<dbReference type="Proteomes" id="UP001159363">
    <property type="component" value="Chromosome 5"/>
</dbReference>
<sequence>MEEEEEEVAREKASQEVQSVQQLSSASVFESSQMRSTVTTRYGLSASSFSSRFLENVKLLEQQEETSAKSHDVEGVQKEATSEQVESGRLCVSQLSTKRAKTSADTLAVSPPQRSPNSLSPGSPARRELSPQRSAPSYSSRSQDEQQECSSRISSSSSTGMSVATASSEGKQQWLSASSGVYRENAKSMESLRSGGTPQPHHHHRHSFITSSERDMRRVVATSVEARSLESLEREIRMMGKRRAVSGEDVGAAEESLSAAERRRGLYAGVISSDRKATVPQHLSLPPPSAAMHGLATPGADRRLMILSPHSPGDMLHFSSSFATLRTRRKKAVVLPKLILPRSDSDVFLE</sequence>
<evidence type="ECO:0000256" key="1">
    <source>
        <dbReference type="SAM" id="MobiDB-lite"/>
    </source>
</evidence>
<feature type="compositionally biased region" description="Polar residues" evidence="1">
    <location>
        <begin position="29"/>
        <end position="39"/>
    </location>
</feature>
<feature type="compositionally biased region" description="Low complexity" evidence="1">
    <location>
        <begin position="15"/>
        <end position="28"/>
    </location>
</feature>
<feature type="region of interest" description="Disordered" evidence="1">
    <location>
        <begin position="189"/>
        <end position="213"/>
    </location>
</feature>
<reference evidence="2 3" key="1">
    <citation type="submission" date="2023-02" db="EMBL/GenBank/DDBJ databases">
        <title>LHISI_Scaffold_Assembly.</title>
        <authorList>
            <person name="Stuart O.P."/>
            <person name="Cleave R."/>
            <person name="Magrath M.J.L."/>
            <person name="Mikheyev A.S."/>
        </authorList>
    </citation>
    <scope>NUCLEOTIDE SEQUENCE [LARGE SCALE GENOMIC DNA]</scope>
    <source>
        <strain evidence="2">Daus_M_001</strain>
        <tissue evidence="2">Leg muscle</tissue>
    </source>
</reference>
<feature type="compositionally biased region" description="Basic and acidic residues" evidence="1">
    <location>
        <begin position="66"/>
        <end position="81"/>
    </location>
</feature>
<organism evidence="2 3">
    <name type="scientific">Dryococelus australis</name>
    <dbReference type="NCBI Taxonomy" id="614101"/>
    <lineage>
        <taxon>Eukaryota</taxon>
        <taxon>Metazoa</taxon>
        <taxon>Ecdysozoa</taxon>
        <taxon>Arthropoda</taxon>
        <taxon>Hexapoda</taxon>
        <taxon>Insecta</taxon>
        <taxon>Pterygota</taxon>
        <taxon>Neoptera</taxon>
        <taxon>Polyneoptera</taxon>
        <taxon>Phasmatodea</taxon>
        <taxon>Verophasmatodea</taxon>
        <taxon>Anareolatae</taxon>
        <taxon>Phasmatidae</taxon>
        <taxon>Eurycanthinae</taxon>
        <taxon>Dryococelus</taxon>
    </lineage>
</organism>
<accession>A0ABQ9H7H2</accession>
<comment type="caution">
    <text evidence="2">The sequence shown here is derived from an EMBL/GenBank/DDBJ whole genome shotgun (WGS) entry which is preliminary data.</text>
</comment>
<gene>
    <name evidence="2" type="ORF">PR048_016677</name>
</gene>
<keyword evidence="3" id="KW-1185">Reference proteome</keyword>
<name>A0ABQ9H7H2_9NEOP</name>
<feature type="compositionally biased region" description="Polar residues" evidence="1">
    <location>
        <begin position="131"/>
        <end position="141"/>
    </location>
</feature>
<feature type="compositionally biased region" description="Low complexity" evidence="1">
    <location>
        <begin position="150"/>
        <end position="168"/>
    </location>
</feature>
<proteinExistence type="predicted"/>